<evidence type="ECO:0000256" key="5">
    <source>
        <dbReference type="ARBA" id="ARBA00023210"/>
    </source>
</evidence>
<keyword evidence="4" id="KW-0749">Sporulation</keyword>
<dbReference type="InterPro" id="IPR038658">
    <property type="entry name" value="SsgB_sf"/>
</dbReference>
<dbReference type="Proteomes" id="UP000266906">
    <property type="component" value="Unassembled WGS sequence"/>
</dbReference>
<dbReference type="OrthoDB" id="4186410at2"/>
<comment type="caution">
    <text evidence="8">The sequence shown here is derived from an EMBL/GenBank/DDBJ whole genome shotgun (WGS) entry which is preliminary data.</text>
</comment>
<dbReference type="RefSeq" id="WP_123564306.1">
    <property type="nucleotide sequence ID" value="NZ_JBEYIY010000004.1"/>
</dbReference>
<gene>
    <name evidence="8" type="ORF">EDD38_6617</name>
    <name evidence="7" type="ORF">EDD39_7799</name>
</gene>
<keyword evidence="9" id="KW-1185">Reference proteome</keyword>
<evidence type="ECO:0000256" key="1">
    <source>
        <dbReference type="ARBA" id="ARBA00004431"/>
    </source>
</evidence>
<name>A0A3N4R8E7_9ACTN</name>
<dbReference type="Proteomes" id="UP000267408">
    <property type="component" value="Unassembled WGS sequence"/>
</dbReference>
<evidence type="ECO:0000313" key="8">
    <source>
        <dbReference type="EMBL" id="RPE29462.1"/>
    </source>
</evidence>
<comment type="subcellular location">
    <subcellularLocation>
        <location evidence="1">Cell septum</location>
    </subcellularLocation>
</comment>
<dbReference type="AlphaFoldDB" id="A0A3N4R8E7"/>
<organism evidence="8 9">
    <name type="scientific">Kitasatospora cineracea</name>
    <dbReference type="NCBI Taxonomy" id="88074"/>
    <lineage>
        <taxon>Bacteria</taxon>
        <taxon>Bacillati</taxon>
        <taxon>Actinomycetota</taxon>
        <taxon>Actinomycetes</taxon>
        <taxon>Kitasatosporales</taxon>
        <taxon>Streptomycetaceae</taxon>
        <taxon>Kitasatospora</taxon>
    </lineage>
</organism>
<comment type="similarity">
    <text evidence="2">Belongs to the SsgA family.</text>
</comment>
<dbReference type="Gene3D" id="2.30.31.20">
    <property type="entry name" value="Sporulation-specific cell division protein SsgB"/>
    <property type="match status" value="1"/>
</dbReference>
<dbReference type="Pfam" id="PF04686">
    <property type="entry name" value="SsgA"/>
    <property type="match status" value="1"/>
</dbReference>
<keyword evidence="5" id="KW-0717">Septation</keyword>
<accession>A0A3N4R8E7</accession>
<dbReference type="InterPro" id="IPR006776">
    <property type="entry name" value="SsgB"/>
</dbReference>
<evidence type="ECO:0000256" key="4">
    <source>
        <dbReference type="ARBA" id="ARBA00022969"/>
    </source>
</evidence>
<dbReference type="EMBL" id="RKQG01000002">
    <property type="protein sequence ID" value="RPE29462.1"/>
    <property type="molecule type" value="Genomic_DNA"/>
</dbReference>
<proteinExistence type="inferred from homology"/>
<evidence type="ECO:0000313" key="7">
    <source>
        <dbReference type="EMBL" id="ROR33976.1"/>
    </source>
</evidence>
<reference evidence="9 10" key="1">
    <citation type="submission" date="2018-11" db="EMBL/GenBank/DDBJ databases">
        <title>Sequencing the genomes of 1000 actinobacteria strains.</title>
        <authorList>
            <person name="Klenk H.-P."/>
        </authorList>
    </citation>
    <scope>NUCLEOTIDE SEQUENCE [LARGE SCALE GENOMIC DNA]</scope>
    <source>
        <strain evidence="7 10">DSM 44780</strain>
        <strain evidence="8 9">DSM 44781</strain>
    </source>
</reference>
<dbReference type="GO" id="GO:0000917">
    <property type="term" value="P:division septum assembly"/>
    <property type="evidence" value="ECO:0007669"/>
    <property type="project" value="UniProtKB-KW"/>
</dbReference>
<keyword evidence="3 8" id="KW-0132">Cell division</keyword>
<accession>A0A8G1UAJ7</accession>
<keyword evidence="6" id="KW-0131">Cell cycle</keyword>
<evidence type="ECO:0000256" key="6">
    <source>
        <dbReference type="ARBA" id="ARBA00023306"/>
    </source>
</evidence>
<evidence type="ECO:0000313" key="9">
    <source>
        <dbReference type="Proteomes" id="UP000266906"/>
    </source>
</evidence>
<protein>
    <submittedName>
        <fullName evidence="8">Sporulation and cell division protein SsgA</fullName>
    </submittedName>
</protein>
<sequence>MGPVTEQLVLHLLAPDGSAVALDTDWRYLPDDPYAVRLDFGPRAAGASWVLSRETLLAALHGPVGEGDIRCAPLDGDCLGLVLGHGAAAVVLAVGRAELAAFLAATAEAVPLGRESERIDWDGGLAGLLSA</sequence>
<dbReference type="GO" id="GO:0030428">
    <property type="term" value="C:cell septum"/>
    <property type="evidence" value="ECO:0007669"/>
    <property type="project" value="UniProtKB-SubCell"/>
</dbReference>
<dbReference type="EMBL" id="RJVJ01000005">
    <property type="protein sequence ID" value="ROR33976.1"/>
    <property type="molecule type" value="Genomic_DNA"/>
</dbReference>
<evidence type="ECO:0000313" key="10">
    <source>
        <dbReference type="Proteomes" id="UP000267408"/>
    </source>
</evidence>
<evidence type="ECO:0000256" key="3">
    <source>
        <dbReference type="ARBA" id="ARBA00022618"/>
    </source>
</evidence>
<evidence type="ECO:0000256" key="2">
    <source>
        <dbReference type="ARBA" id="ARBA00009323"/>
    </source>
</evidence>
<dbReference type="GO" id="GO:0030435">
    <property type="term" value="P:sporulation resulting in formation of a cellular spore"/>
    <property type="evidence" value="ECO:0007669"/>
    <property type="project" value="UniProtKB-KW"/>
</dbReference>